<feature type="transmembrane region" description="Helical" evidence="8">
    <location>
        <begin position="344"/>
        <end position="363"/>
    </location>
</feature>
<feature type="transmembrane region" description="Helical" evidence="8">
    <location>
        <begin position="88"/>
        <end position="109"/>
    </location>
</feature>
<keyword evidence="3" id="KW-0813">Transport</keyword>
<feature type="transmembrane region" description="Helical" evidence="8">
    <location>
        <begin position="7"/>
        <end position="28"/>
    </location>
</feature>
<gene>
    <name evidence="9" type="ORF">J2S00_000755</name>
</gene>
<comment type="similarity">
    <text evidence="2">Belongs to the BCCT transporter (TC 2.A.15) family.</text>
</comment>
<evidence type="ECO:0000256" key="4">
    <source>
        <dbReference type="ARBA" id="ARBA00022475"/>
    </source>
</evidence>
<evidence type="ECO:0000313" key="9">
    <source>
        <dbReference type="EMBL" id="MDQ0337972.1"/>
    </source>
</evidence>
<dbReference type="InterPro" id="IPR000060">
    <property type="entry name" value="BCCT_transptr"/>
</dbReference>
<keyword evidence="10" id="KW-1185">Reference proteome</keyword>
<name>A0ABU0CNI1_9BACI</name>
<feature type="transmembrane region" description="Helical" evidence="8">
    <location>
        <begin position="468"/>
        <end position="491"/>
    </location>
</feature>
<accession>A0ABU0CNI1</accession>
<evidence type="ECO:0000256" key="3">
    <source>
        <dbReference type="ARBA" id="ARBA00022448"/>
    </source>
</evidence>
<feature type="transmembrane region" description="Helical" evidence="8">
    <location>
        <begin position="189"/>
        <end position="208"/>
    </location>
</feature>
<evidence type="ECO:0000256" key="2">
    <source>
        <dbReference type="ARBA" id="ARBA00005658"/>
    </source>
</evidence>
<dbReference type="EMBL" id="JAUSUQ010000002">
    <property type="protein sequence ID" value="MDQ0337972.1"/>
    <property type="molecule type" value="Genomic_DNA"/>
</dbReference>
<dbReference type="InterPro" id="IPR018093">
    <property type="entry name" value="BCCT_CS"/>
</dbReference>
<keyword evidence="6 8" id="KW-1133">Transmembrane helix</keyword>
<sequence>MSQSKPRLGYVFYISVIIVTIFVAWGFIRPSHLAETAGNALAFVTRTFGWFYLFATFIFLVFALYLAFGPYGRIKLGKKDEDPEYNYWTWLGMLFSAGMGIGLVFWGVAEPMYHYMSPPEGIEGESIEAAKAAMRYSFFHWGLHPWAIYTIVALALAYAQFRKGESGLISSTFRPLIGDRVDGPLGKGIDTLAAIATAFGVATSLGLGTLQINGGLSHVFGLPNNTTVHLLIILVVTVLYMISASTGLNRGIKYLSNVNISLAALLLLFVLLVGPSIFILETFTTTTGNYLGSIIPMSFRLTPFTQGEWVGAWTLFYWAWWIAWAPFVGTFIARVSRGRTIKEFVSGVLLVPTLIGALWFATFGGSALHLEMFEGVSITQAVSQSVEGALFFTLEQFPLGLWLSILATLLIITFFVTSADSATFVLGMLTSKGALNPKVSTKLIWGILQSGIAAVLLLSGGLNGLQTASIVAALPFAVIMLFMVLSLNKALKAELREERRREKMRIRKLEQLIEEELGIGPTDIDTYKKDK</sequence>
<comment type="caution">
    <text evidence="9">The sequence shown here is derived from an EMBL/GenBank/DDBJ whole genome shotgun (WGS) entry which is preliminary data.</text>
</comment>
<dbReference type="PANTHER" id="PTHR30047:SF7">
    <property type="entry name" value="HIGH-AFFINITY CHOLINE TRANSPORT PROTEIN"/>
    <property type="match status" value="1"/>
</dbReference>
<evidence type="ECO:0000313" key="10">
    <source>
        <dbReference type="Proteomes" id="UP001232445"/>
    </source>
</evidence>
<dbReference type="PANTHER" id="PTHR30047">
    <property type="entry name" value="HIGH-AFFINITY CHOLINE TRANSPORT PROTEIN-RELATED"/>
    <property type="match status" value="1"/>
</dbReference>
<keyword evidence="7 8" id="KW-0472">Membrane</keyword>
<keyword evidence="5 8" id="KW-0812">Transmembrane</keyword>
<comment type="subcellular location">
    <subcellularLocation>
        <location evidence="1">Cell membrane</location>
        <topology evidence="1">Multi-pass membrane protein</topology>
    </subcellularLocation>
</comment>
<feature type="transmembrane region" description="Helical" evidence="8">
    <location>
        <begin position="310"/>
        <end position="332"/>
    </location>
</feature>
<evidence type="ECO:0000256" key="1">
    <source>
        <dbReference type="ARBA" id="ARBA00004651"/>
    </source>
</evidence>
<dbReference type="NCBIfam" id="TIGR00842">
    <property type="entry name" value="bcct"/>
    <property type="match status" value="1"/>
</dbReference>
<feature type="transmembrane region" description="Helical" evidence="8">
    <location>
        <begin position="260"/>
        <end position="280"/>
    </location>
</feature>
<organism evidence="9 10">
    <name type="scientific">Caldalkalibacillus uzonensis</name>
    <dbReference type="NCBI Taxonomy" id="353224"/>
    <lineage>
        <taxon>Bacteria</taxon>
        <taxon>Bacillati</taxon>
        <taxon>Bacillota</taxon>
        <taxon>Bacilli</taxon>
        <taxon>Bacillales</taxon>
        <taxon>Bacillaceae</taxon>
        <taxon>Caldalkalibacillus</taxon>
    </lineage>
</organism>
<feature type="transmembrane region" description="Helical" evidence="8">
    <location>
        <begin position="401"/>
        <end position="431"/>
    </location>
</feature>
<feature type="transmembrane region" description="Helical" evidence="8">
    <location>
        <begin position="228"/>
        <end position="248"/>
    </location>
</feature>
<evidence type="ECO:0000256" key="5">
    <source>
        <dbReference type="ARBA" id="ARBA00022692"/>
    </source>
</evidence>
<dbReference type="Pfam" id="PF02028">
    <property type="entry name" value="BCCT"/>
    <property type="match status" value="1"/>
</dbReference>
<evidence type="ECO:0000256" key="6">
    <source>
        <dbReference type="ARBA" id="ARBA00022989"/>
    </source>
</evidence>
<protein>
    <submittedName>
        <fullName evidence="9">Glycine betaine transporter</fullName>
    </submittedName>
</protein>
<feature type="transmembrane region" description="Helical" evidence="8">
    <location>
        <begin position="143"/>
        <end position="161"/>
    </location>
</feature>
<dbReference type="Proteomes" id="UP001232445">
    <property type="component" value="Unassembled WGS sequence"/>
</dbReference>
<evidence type="ECO:0000256" key="7">
    <source>
        <dbReference type="ARBA" id="ARBA00023136"/>
    </source>
</evidence>
<dbReference type="PROSITE" id="PS01303">
    <property type="entry name" value="BCCT"/>
    <property type="match status" value="1"/>
</dbReference>
<dbReference type="RefSeq" id="WP_307335562.1">
    <property type="nucleotide sequence ID" value="NZ_JAUSUQ010000002.1"/>
</dbReference>
<evidence type="ECO:0000256" key="8">
    <source>
        <dbReference type="SAM" id="Phobius"/>
    </source>
</evidence>
<proteinExistence type="inferred from homology"/>
<feature type="transmembrane region" description="Helical" evidence="8">
    <location>
        <begin position="48"/>
        <end position="68"/>
    </location>
</feature>
<reference evidence="9 10" key="1">
    <citation type="submission" date="2023-07" db="EMBL/GenBank/DDBJ databases">
        <title>Genomic Encyclopedia of Type Strains, Phase IV (KMG-IV): sequencing the most valuable type-strain genomes for metagenomic binning, comparative biology and taxonomic classification.</title>
        <authorList>
            <person name="Goeker M."/>
        </authorList>
    </citation>
    <scope>NUCLEOTIDE SEQUENCE [LARGE SCALE GENOMIC DNA]</scope>
    <source>
        <strain evidence="9 10">DSM 17740</strain>
    </source>
</reference>
<keyword evidence="4" id="KW-1003">Cell membrane</keyword>
<feature type="transmembrane region" description="Helical" evidence="8">
    <location>
        <begin position="443"/>
        <end position="462"/>
    </location>
</feature>